<gene>
    <name evidence="3" type="ORF">CEE37_14015</name>
</gene>
<protein>
    <recommendedName>
        <fullName evidence="2">Secretion system C-terminal sorting domain-containing protein</fullName>
    </recommendedName>
</protein>
<dbReference type="Gene3D" id="2.120.10.30">
    <property type="entry name" value="TolB, C-terminal domain"/>
    <property type="match status" value="2"/>
</dbReference>
<feature type="chain" id="PRO_5021884051" description="Secretion system C-terminal sorting domain-containing protein" evidence="1">
    <location>
        <begin position="26"/>
        <end position="686"/>
    </location>
</feature>
<proteinExistence type="predicted"/>
<dbReference type="AlphaFoldDB" id="A0A532URW2"/>
<dbReference type="SUPFAM" id="SSF101898">
    <property type="entry name" value="NHL repeat"/>
    <property type="match status" value="1"/>
</dbReference>
<reference evidence="3 4" key="1">
    <citation type="submission" date="2017-06" db="EMBL/GenBank/DDBJ databases">
        <title>Novel microbial phyla capable of carbon fixation and sulfur reduction in deep-sea sediments.</title>
        <authorList>
            <person name="Huang J."/>
            <person name="Baker B."/>
            <person name="Wang Y."/>
        </authorList>
    </citation>
    <scope>NUCLEOTIDE SEQUENCE [LARGE SCALE GENOMIC DNA]</scope>
    <source>
        <strain evidence="3">B3_LCP</strain>
    </source>
</reference>
<dbReference type="EMBL" id="NJBN01000012">
    <property type="protein sequence ID" value="TKJ37622.1"/>
    <property type="molecule type" value="Genomic_DNA"/>
</dbReference>
<dbReference type="Pfam" id="PF18962">
    <property type="entry name" value="Por_Secre_tail"/>
    <property type="match status" value="1"/>
</dbReference>
<name>A0A532URW2_UNCL8</name>
<feature type="domain" description="Secretion system C-terminal sorting" evidence="2">
    <location>
        <begin position="607"/>
        <end position="683"/>
    </location>
</feature>
<organism evidence="3 4">
    <name type="scientific">candidate division LCP-89 bacterium B3_LCP</name>
    <dbReference type="NCBI Taxonomy" id="2012998"/>
    <lineage>
        <taxon>Bacteria</taxon>
        <taxon>Pseudomonadati</taxon>
        <taxon>Bacteria division LCP-89</taxon>
    </lineage>
</organism>
<dbReference type="InterPro" id="IPR026444">
    <property type="entry name" value="Secre_tail"/>
</dbReference>
<dbReference type="Proteomes" id="UP000319619">
    <property type="component" value="Unassembled WGS sequence"/>
</dbReference>
<dbReference type="NCBIfam" id="TIGR04183">
    <property type="entry name" value="Por_Secre_tail"/>
    <property type="match status" value="1"/>
</dbReference>
<dbReference type="PANTHER" id="PTHR35580">
    <property type="entry name" value="CELL SURFACE GLYCOPROTEIN (S-LAYER PROTEIN)-LIKE PROTEIN"/>
    <property type="match status" value="1"/>
</dbReference>
<evidence type="ECO:0000259" key="2">
    <source>
        <dbReference type="Pfam" id="PF18962"/>
    </source>
</evidence>
<evidence type="ECO:0000256" key="1">
    <source>
        <dbReference type="SAM" id="SignalP"/>
    </source>
</evidence>
<accession>A0A532URW2</accession>
<dbReference type="SUPFAM" id="SSF63829">
    <property type="entry name" value="Calcium-dependent phosphotriesterase"/>
    <property type="match status" value="1"/>
</dbReference>
<feature type="signal peptide" evidence="1">
    <location>
        <begin position="1"/>
        <end position="25"/>
    </location>
</feature>
<sequence>MKKKMVIIPVLFLYILLGTNMPASGQVIEEWAAIYNGTANGEDAAQDIAVDAEGNVYVTGYEAASAVPPYNFNYMTIKYDSTGAIVWMAGYNGMANEDDIPQAIALDNNNNVYVTGWTDIIPGPGANMDYATVKYDPNGIFMWAVTYNGPGNQADVANDVVADDMGNCYVTGLSWGMQSGEDYATIKYDPMGLQLWVARYNGPSFGSDEAQALVVDMAGNTCVTGWSQNMFFDFDYTTVLYDPMGVQLWVHRYNGPAASGDLATDIALDPSGNFCVTGISYGGAALSNDIATLVINPAGATVWVNRYDWVGEDDGGEAVAVDPAGNVYVTGYSANFPGLFPDFDYATIMYSATGAQLWVSRYDGPISEDDKAKDIEVDVYGNAFVTGWCTAADTTKDYCTIKYDASGAQQWVMFYNGPNGGDDLAQALALSPEGHCFVTGWINGYTGIPYDWATVKYTPTVMVWLFPHNAPIQIPASGGSFDYKIGVRNFNTASTTFDVWCDATKPNGAHTGTLLGPVNLTVVAGFGAERDKPRNVPAVAPSGIYSYNAYVGVYPGTIWDADHLTFEKLTDGDNYSGEENWIVDSEWFLPTNNEEPVADVFQLIGNYPNPFNPTTTISFSIPVASLVKLDVFDISGSRVGVGLAPTRYSPGTHQITFDGSNLPSGIYLYLLTAGECNTSGKMVLMK</sequence>
<comment type="caution">
    <text evidence="3">The sequence shown here is derived from an EMBL/GenBank/DDBJ whole genome shotgun (WGS) entry which is preliminary data.</text>
</comment>
<dbReference type="Gene3D" id="2.60.40.4070">
    <property type="match status" value="1"/>
</dbReference>
<dbReference type="InterPro" id="IPR010620">
    <property type="entry name" value="SBBP_repeat"/>
</dbReference>
<dbReference type="InterPro" id="IPR011042">
    <property type="entry name" value="6-blade_b-propeller_TolB-like"/>
</dbReference>
<dbReference type="PANTHER" id="PTHR35580:SF1">
    <property type="entry name" value="PHYTASE-LIKE DOMAIN-CONTAINING PROTEIN"/>
    <property type="match status" value="1"/>
</dbReference>
<dbReference type="InterPro" id="IPR052918">
    <property type="entry name" value="Motility_Chemotaxis_Reg"/>
</dbReference>
<evidence type="ECO:0000313" key="4">
    <source>
        <dbReference type="Proteomes" id="UP000319619"/>
    </source>
</evidence>
<evidence type="ECO:0000313" key="3">
    <source>
        <dbReference type="EMBL" id="TKJ37622.1"/>
    </source>
</evidence>
<dbReference type="Pfam" id="PF06739">
    <property type="entry name" value="SBBP"/>
    <property type="match status" value="2"/>
</dbReference>
<keyword evidence="1" id="KW-0732">Signal</keyword>